<feature type="non-terminal residue" evidence="1">
    <location>
        <position position="1"/>
    </location>
</feature>
<comment type="caution">
    <text evidence="1">The sequence shown here is derived from an EMBL/GenBank/DDBJ whole genome shotgun (WGS) entry which is preliminary data.</text>
</comment>
<dbReference type="Proteomes" id="UP000235081">
    <property type="component" value="Unassembled WGS sequence"/>
</dbReference>
<proteinExistence type="predicted"/>
<evidence type="ECO:0000313" key="2">
    <source>
        <dbReference type="Proteomes" id="UP000235081"/>
    </source>
</evidence>
<reference evidence="1 2" key="1">
    <citation type="submission" date="2017-07" db="EMBL/GenBank/DDBJ databases">
        <title>Genomes of Fischerella (Mastigocladus) sp. strains.</title>
        <authorList>
            <person name="Miller S.R."/>
        </authorList>
    </citation>
    <scope>NUCLEOTIDE SEQUENCE [LARGE SCALE GENOMIC DNA]</scope>
    <source>
        <strain evidence="1 2">CCMEE 5318</strain>
    </source>
</reference>
<dbReference type="EMBL" id="NMQE01000889">
    <property type="protein sequence ID" value="PMB16483.1"/>
    <property type="molecule type" value="Genomic_DNA"/>
</dbReference>
<protein>
    <submittedName>
        <fullName evidence="1">Uncharacterized protein</fullName>
    </submittedName>
</protein>
<sequence>AHGWVIGGRVFPDCGEAGGIRMTNTDAHGCTRMGYRCESVFIGGRVFPDCGEAGGVRMTNTDAHGCTRMDTDRMTID</sequence>
<accession>A0A2N6L522</accession>
<dbReference type="AlphaFoldDB" id="A0A2N6L522"/>
<evidence type="ECO:0000313" key="1">
    <source>
        <dbReference type="EMBL" id="PMB16483.1"/>
    </source>
</evidence>
<dbReference type="RefSeq" id="WP_219724742.1">
    <property type="nucleotide sequence ID" value="NZ_NMQE01000889.1"/>
</dbReference>
<organism evidence="1 2">
    <name type="scientific">Fischerella thermalis CCMEE 5318</name>
    <dbReference type="NCBI Taxonomy" id="2019666"/>
    <lineage>
        <taxon>Bacteria</taxon>
        <taxon>Bacillati</taxon>
        <taxon>Cyanobacteriota</taxon>
        <taxon>Cyanophyceae</taxon>
        <taxon>Nostocales</taxon>
        <taxon>Hapalosiphonaceae</taxon>
        <taxon>Fischerella</taxon>
    </lineage>
</organism>
<gene>
    <name evidence="1" type="ORF">CEN46_24955</name>
</gene>
<name>A0A2N6L522_9CYAN</name>